<protein>
    <submittedName>
        <fullName evidence="1">Uncharacterized protein</fullName>
    </submittedName>
</protein>
<evidence type="ECO:0000313" key="2">
    <source>
        <dbReference type="Proteomes" id="UP000295117"/>
    </source>
</evidence>
<comment type="caution">
    <text evidence="1">The sequence shown here is derived from an EMBL/GenBank/DDBJ whole genome shotgun (WGS) entry which is preliminary data.</text>
</comment>
<organism evidence="1 2">
    <name type="scientific">Mycobacteroides salmoniphilum</name>
    <dbReference type="NCBI Taxonomy" id="404941"/>
    <lineage>
        <taxon>Bacteria</taxon>
        <taxon>Bacillati</taxon>
        <taxon>Actinomycetota</taxon>
        <taxon>Actinomycetes</taxon>
        <taxon>Mycobacteriales</taxon>
        <taxon>Mycobacteriaceae</taxon>
        <taxon>Mycobacteroides</taxon>
    </lineage>
</organism>
<dbReference type="RefSeq" id="WP_134066787.1">
    <property type="nucleotide sequence ID" value="NZ_PECG01000009.1"/>
</dbReference>
<sequence length="59" mass="6462">MDARNTDAGVVPDLAAVAEAVASTIRTGDRGKGEFLAYLNQTLPYSDIWCLPLRHRDDD</sequence>
<gene>
    <name evidence="1" type="ORF">DE4585_04575</name>
</gene>
<dbReference type="Proteomes" id="UP000295117">
    <property type="component" value="Unassembled WGS sequence"/>
</dbReference>
<evidence type="ECO:0000313" key="1">
    <source>
        <dbReference type="EMBL" id="TDZ78738.1"/>
    </source>
</evidence>
<dbReference type="EMBL" id="PECH01000009">
    <property type="protein sequence ID" value="TDZ78738.1"/>
    <property type="molecule type" value="Genomic_DNA"/>
</dbReference>
<reference evidence="1 2" key="1">
    <citation type="journal article" date="2019" name="Sci. Rep.">
        <title>Extended insight into the Mycobacterium chelonae-abscessus complex through whole genome sequencing of Mycobacterium salmoniphilum outbreak and Mycobacterium salmoniphilum-like strains.</title>
        <authorList>
            <person name="Behra P.R.K."/>
            <person name="Das S."/>
            <person name="Pettersson B.M.F."/>
            <person name="Shirreff L."/>
            <person name="DuCote T."/>
            <person name="Jacobsson K.G."/>
            <person name="Ennis D.G."/>
            <person name="Kirsebom L.A."/>
        </authorList>
    </citation>
    <scope>NUCLEOTIDE SEQUENCE [LARGE SCALE GENOMIC DNA]</scope>
    <source>
        <strain evidence="1 2">DE 4585</strain>
    </source>
</reference>
<name>A0A4R8S406_9MYCO</name>
<dbReference type="AlphaFoldDB" id="A0A4R8S406"/>
<proteinExistence type="predicted"/>
<accession>A0A4R8S406</accession>